<dbReference type="Pfam" id="PF14383">
    <property type="entry name" value="VARLMGL"/>
    <property type="match status" value="1"/>
</dbReference>
<evidence type="ECO:0000313" key="5">
    <source>
        <dbReference type="Proteomes" id="UP000826271"/>
    </source>
</evidence>
<evidence type="ECO:0008006" key="6">
    <source>
        <dbReference type="Google" id="ProtNLM"/>
    </source>
</evidence>
<evidence type="ECO:0000313" key="4">
    <source>
        <dbReference type="EMBL" id="KAG8373738.1"/>
    </source>
</evidence>
<protein>
    <recommendedName>
        <fullName evidence="6">DUF4378 domain-containing protein</fullName>
    </recommendedName>
</protein>
<feature type="region of interest" description="Disordered" evidence="1">
    <location>
        <begin position="382"/>
        <end position="416"/>
    </location>
</feature>
<dbReference type="PANTHER" id="PTHR21726:SF61">
    <property type="entry name" value="DNAA INITIATOR-ASSOCIATING PROTEIN"/>
    <property type="match status" value="1"/>
</dbReference>
<evidence type="ECO:0000259" key="3">
    <source>
        <dbReference type="Pfam" id="PF14383"/>
    </source>
</evidence>
<dbReference type="InterPro" id="IPR025486">
    <property type="entry name" value="DUF4378"/>
</dbReference>
<organism evidence="4 5">
    <name type="scientific">Buddleja alternifolia</name>
    <dbReference type="NCBI Taxonomy" id="168488"/>
    <lineage>
        <taxon>Eukaryota</taxon>
        <taxon>Viridiplantae</taxon>
        <taxon>Streptophyta</taxon>
        <taxon>Embryophyta</taxon>
        <taxon>Tracheophyta</taxon>
        <taxon>Spermatophyta</taxon>
        <taxon>Magnoliopsida</taxon>
        <taxon>eudicotyledons</taxon>
        <taxon>Gunneridae</taxon>
        <taxon>Pentapetalae</taxon>
        <taxon>asterids</taxon>
        <taxon>lamiids</taxon>
        <taxon>Lamiales</taxon>
        <taxon>Scrophulariaceae</taxon>
        <taxon>Buddlejeae</taxon>
        <taxon>Buddleja</taxon>
    </lineage>
</organism>
<dbReference type="InterPro" id="IPR032795">
    <property type="entry name" value="DUF3741-assoc"/>
</dbReference>
<keyword evidence="5" id="KW-1185">Reference proteome</keyword>
<gene>
    <name evidence="4" type="ORF">BUALT_Bualt11G0056200</name>
</gene>
<feature type="region of interest" description="Disordered" evidence="1">
    <location>
        <begin position="76"/>
        <end position="95"/>
    </location>
</feature>
<name>A0AAV6WTK1_9LAMI</name>
<sequence>MSDIVEKTASSLAIVETKPQRPGGCVGIFFQLFDWNRRFAKKKLFSKKLLPPVRLKQASKKFGGDEKQPKLRLIADENSGGFPSAKKSNAEQKHEMRAPSLVARLMGLESIPATPKEKTKKIRFDEKDKRVDNVSGYTREELNVEKGGINKHELVRPQKLQKTTSICDRRSMTRFGAETLPFKNVLSKSRKHHHPKLPSPLKSPRNFSRTKNSSKLIGAATRILEPGLQTSRSKCALTYSKGNTVFEEKTELLSGQVKVCDNEFGSDAPKGQPSCRICGNILENMDSKPSYGDKPLIFASPFSRCVGPSCQESERINPQKDVPLSLSSNHRNQSQHLMFRTRDTFPPFSKLNRVPSNKVSTTSVINERKNFVLGNQSLSGKFEPEKRIADRQIDSTPPGRKRRPANISRQGESSGFISTNVKKQTYGCPRAMYGKELGYNQSNRSGLPYLRERTVRGATYEVAKRKVQNNSSCDDGLCKSSLSENGTRDRVEKPLPLSGDALGALLEQKLKELNCQGEDIAGSAPKKSTATILQELISALTSEIPFQQDKPMPTYDGESHVHNHSHLCNSASSTNSQANAMAVKLSNDQSLESEHLSPGSVLEAYFSNESCLSTSLDDSPGYKMLNESIDCSYHGPRSPNPNSELLDSANSINSAKTSKELVINILDDVSKTLANFGLKESELDHAKKLLLNAEMADFPIKHLLVDELETLASVLWMNFGCSLGIEDGREVNHLKAFTFDSIIEYLDLRFEMYPKVGSKVLTKSPFYINSSNMLILEIVREVRRWEELSRFVHDELIEREMSLSLGKWTQFENETFETGIEISRDVFQILVDEIIRDFW</sequence>
<comment type="caution">
    <text evidence="4">The sequence shown here is derived from an EMBL/GenBank/DDBJ whole genome shotgun (WGS) entry which is preliminary data.</text>
</comment>
<feature type="compositionally biased region" description="Basic and acidic residues" evidence="1">
    <location>
        <begin position="382"/>
        <end position="393"/>
    </location>
</feature>
<feature type="region of interest" description="Disordered" evidence="1">
    <location>
        <begin position="186"/>
        <end position="212"/>
    </location>
</feature>
<evidence type="ECO:0000256" key="1">
    <source>
        <dbReference type="SAM" id="MobiDB-lite"/>
    </source>
</evidence>
<evidence type="ECO:0000259" key="2">
    <source>
        <dbReference type="Pfam" id="PF14309"/>
    </source>
</evidence>
<dbReference type="AlphaFoldDB" id="A0AAV6WTK1"/>
<feature type="domain" description="DUF4378" evidence="2">
    <location>
        <begin position="678"/>
        <end position="833"/>
    </location>
</feature>
<feature type="compositionally biased region" description="Polar residues" evidence="1">
    <location>
        <begin position="407"/>
        <end position="416"/>
    </location>
</feature>
<proteinExistence type="predicted"/>
<accession>A0AAV6WTK1</accession>
<feature type="domain" description="DUF3741" evidence="3">
    <location>
        <begin position="91"/>
        <end position="114"/>
    </location>
</feature>
<dbReference type="EMBL" id="WHWC01000011">
    <property type="protein sequence ID" value="KAG8373738.1"/>
    <property type="molecule type" value="Genomic_DNA"/>
</dbReference>
<dbReference type="PANTHER" id="PTHR21726">
    <property type="entry name" value="PHOSPHATIDYLINOSITOL N-ACETYLGLUCOSAMINYLTRANSFERASE SUBUNIT P DOWN SYNDROME CRITICAL REGION PROTEIN 5 -RELATED"/>
    <property type="match status" value="1"/>
</dbReference>
<dbReference type="Pfam" id="PF14309">
    <property type="entry name" value="DUF4378"/>
    <property type="match status" value="1"/>
</dbReference>
<reference evidence="4" key="1">
    <citation type="submission" date="2019-10" db="EMBL/GenBank/DDBJ databases">
        <authorList>
            <person name="Zhang R."/>
            <person name="Pan Y."/>
            <person name="Wang J."/>
            <person name="Ma R."/>
            <person name="Yu S."/>
        </authorList>
    </citation>
    <scope>NUCLEOTIDE SEQUENCE</scope>
    <source>
        <strain evidence="4">LA-IB0</strain>
        <tissue evidence="4">Leaf</tissue>
    </source>
</reference>
<dbReference type="Proteomes" id="UP000826271">
    <property type="component" value="Unassembled WGS sequence"/>
</dbReference>